<sequence length="294" mass="32811">MFDCSRVVALLLAKFGQGDVTNTTHQERKMAEASERILLDAVYCASTIEDEEYIEENNAEKMDVDWDMVYKAHDLSLAFAAAFVPVIDMLYDTRWQCVLRSEIFSVCVNMWEDMFQKTAQATHRAISAFTSLPVAPASAQLCMRSLSERGASLPLGKVQDRNLAWHWATHSDCSKFRLEPVDQLMNRFHAEEPLVFLTHVKEFVDGSECEDIFNANLRHNGLMAAARCCLPPKEAEGSADAGVALTFAVDSGSSHSDRRSPPSPLSSTRLRSILIDDSDDNSGDKDRLILLRGD</sequence>
<reference evidence="3" key="1">
    <citation type="journal article" date="2015" name="Nat. Genet.">
        <title>The genome and transcriptome of the zoonotic hookworm Ancylostoma ceylanicum identify infection-specific gene families.</title>
        <authorList>
            <person name="Schwarz E.M."/>
            <person name="Hu Y."/>
            <person name="Antoshechkin I."/>
            <person name="Miller M.M."/>
            <person name="Sternberg P.W."/>
            <person name="Aroian R.V."/>
        </authorList>
    </citation>
    <scope>NUCLEOTIDE SEQUENCE</scope>
    <source>
        <strain evidence="3">HY135</strain>
    </source>
</reference>
<dbReference type="EMBL" id="JARK01001373">
    <property type="protein sequence ID" value="EYC15233.1"/>
    <property type="molecule type" value="Genomic_DNA"/>
</dbReference>
<dbReference type="Proteomes" id="UP000024635">
    <property type="component" value="Unassembled WGS sequence"/>
</dbReference>
<evidence type="ECO:0000313" key="2">
    <source>
        <dbReference type="EMBL" id="EYC15233.1"/>
    </source>
</evidence>
<name>A0A016UL30_9BILA</name>
<proteinExistence type="predicted"/>
<dbReference type="AlphaFoldDB" id="A0A016UL30"/>
<dbReference type="OrthoDB" id="6108at2759"/>
<organism evidence="2 3">
    <name type="scientific">Ancylostoma ceylanicum</name>
    <dbReference type="NCBI Taxonomy" id="53326"/>
    <lineage>
        <taxon>Eukaryota</taxon>
        <taxon>Metazoa</taxon>
        <taxon>Ecdysozoa</taxon>
        <taxon>Nematoda</taxon>
        <taxon>Chromadorea</taxon>
        <taxon>Rhabditida</taxon>
        <taxon>Rhabditina</taxon>
        <taxon>Rhabditomorpha</taxon>
        <taxon>Strongyloidea</taxon>
        <taxon>Ancylostomatidae</taxon>
        <taxon>Ancylostomatinae</taxon>
        <taxon>Ancylostoma</taxon>
    </lineage>
</organism>
<evidence type="ECO:0000256" key="1">
    <source>
        <dbReference type="SAM" id="MobiDB-lite"/>
    </source>
</evidence>
<keyword evidence="3" id="KW-1185">Reference proteome</keyword>
<evidence type="ECO:0000313" key="3">
    <source>
        <dbReference type="Proteomes" id="UP000024635"/>
    </source>
</evidence>
<comment type="caution">
    <text evidence="2">The sequence shown here is derived from an EMBL/GenBank/DDBJ whole genome shotgun (WGS) entry which is preliminary data.</text>
</comment>
<protein>
    <submittedName>
        <fullName evidence="2">Uncharacterized protein</fullName>
    </submittedName>
</protein>
<feature type="region of interest" description="Disordered" evidence="1">
    <location>
        <begin position="251"/>
        <end position="294"/>
    </location>
</feature>
<gene>
    <name evidence="2" type="primary">Acey_s0037.g3404</name>
    <name evidence="2" type="ORF">Y032_0037g3404</name>
</gene>
<accession>A0A016UL30</accession>
<feature type="compositionally biased region" description="Low complexity" evidence="1">
    <location>
        <begin position="265"/>
        <end position="275"/>
    </location>
</feature>
<feature type="compositionally biased region" description="Basic and acidic residues" evidence="1">
    <location>
        <begin position="282"/>
        <end position="294"/>
    </location>
</feature>